<name>A0A6I6HMV9_VARPD</name>
<dbReference type="Proteomes" id="UP000425817">
    <property type="component" value="Chromosome"/>
</dbReference>
<feature type="region of interest" description="Disordered" evidence="1">
    <location>
        <begin position="1"/>
        <end position="28"/>
    </location>
</feature>
<accession>A0A6I6HMV9</accession>
<sequence>MAKTMTLYPVNPPAFTSKQKSSDKNRRNIRALPLSYGLATGGIRTRDHEIKSL</sequence>
<gene>
    <name evidence="2" type="ORF">GOQ09_22270</name>
</gene>
<organism evidence="2 3">
    <name type="scientific">Variovorax paradoxus</name>
    <dbReference type="NCBI Taxonomy" id="34073"/>
    <lineage>
        <taxon>Bacteria</taxon>
        <taxon>Pseudomonadati</taxon>
        <taxon>Pseudomonadota</taxon>
        <taxon>Betaproteobacteria</taxon>
        <taxon>Burkholderiales</taxon>
        <taxon>Comamonadaceae</taxon>
        <taxon>Variovorax</taxon>
    </lineage>
</organism>
<reference evidence="2 3" key="1">
    <citation type="submission" date="2019-12" db="EMBL/GenBank/DDBJ databases">
        <title>Hybrid Genome Assemblies of two High G+C Isolates from Undergraduate Microbiology Courses.</title>
        <authorList>
            <person name="Ne Ville C.J."/>
            <person name="Enright D."/>
            <person name="Hernandez I."/>
            <person name="Dodsworth J."/>
            <person name="Orwin P.M."/>
        </authorList>
    </citation>
    <scope>NUCLEOTIDE SEQUENCE [LARGE SCALE GENOMIC DNA]</scope>
    <source>
        <strain evidence="2 3">CSUSB</strain>
    </source>
</reference>
<evidence type="ECO:0000313" key="2">
    <source>
        <dbReference type="EMBL" id="QGW84133.1"/>
    </source>
</evidence>
<dbReference type="AlphaFoldDB" id="A0A6I6HMV9"/>
<proteinExistence type="predicted"/>
<evidence type="ECO:0000313" key="3">
    <source>
        <dbReference type="Proteomes" id="UP000425817"/>
    </source>
</evidence>
<dbReference type="OrthoDB" id="10002973at2"/>
<protein>
    <submittedName>
        <fullName evidence="2">Uncharacterized protein</fullName>
    </submittedName>
</protein>
<evidence type="ECO:0000256" key="1">
    <source>
        <dbReference type="SAM" id="MobiDB-lite"/>
    </source>
</evidence>
<dbReference type="EMBL" id="CP046622">
    <property type="protein sequence ID" value="QGW84133.1"/>
    <property type="molecule type" value="Genomic_DNA"/>
</dbReference>